<dbReference type="GO" id="GO:0004377">
    <property type="term" value="F:GDP-Man:Man(3)GlcNAc(2)-PP-Dol alpha-1,2-mannosyltransferase activity"/>
    <property type="evidence" value="ECO:0007669"/>
    <property type="project" value="UniProtKB-UniRule"/>
</dbReference>
<evidence type="ECO:0000256" key="5">
    <source>
        <dbReference type="ARBA" id="ARBA00022018"/>
    </source>
</evidence>
<evidence type="ECO:0000256" key="7">
    <source>
        <dbReference type="ARBA" id="ARBA00022679"/>
    </source>
</evidence>
<evidence type="ECO:0000256" key="2">
    <source>
        <dbReference type="ARBA" id="ARBA00004922"/>
    </source>
</evidence>
<evidence type="ECO:0000259" key="15">
    <source>
        <dbReference type="Pfam" id="PF00534"/>
    </source>
</evidence>
<keyword evidence="10" id="KW-1133">Transmembrane helix</keyword>
<comment type="function">
    <text evidence="13">GDP-Man:Man(3)GlcNAc(2)-PP-Dol alpha-1,2-mannosyltransferase that operates in the biosynthetic pathway of dolichol-linked oligosaccharides, the glycan precursors employed in protein asparagine (N)-glycosylation. The assembly of dolichol-linked oligosaccharides begins on the cytosolic side of the endoplasmic reticulum membrane and finishes in its lumen. The sequential addition of sugars to dolichol pyrophosphate produces dolichol-linked oligosaccharides containing fourteen sugars, including two GlcNAcs, nine mannoses and three glucoses. Once assembled, the oligosaccharide is transferred from the lipid to nascent proteins by oligosaccharyltransferases. Catalyzes, on the cytoplasmic face of the endoplasmic reticulum, the addition of the fourth and fifth mannose residues to the dolichol-linked oligosaccharide chain, to produce Man(5)GlcNAc(2)-PP-dolichol core oligosaccharide. Man(5)GlcNAc(2)-PP-dolichol is a substrate for ALG3, the following enzyme in the biosynthetic pathway.</text>
</comment>
<dbReference type="OrthoDB" id="2276068at2759"/>
<protein>
    <recommendedName>
        <fullName evidence="5 14">GDP-Man:Man(3)GlcNAc(2)-PP-Dol alpha-1,2-mannosyltransferase</fullName>
        <ecNumber evidence="4 14">2.4.1.131</ecNumber>
    </recommendedName>
</protein>
<comment type="similarity">
    <text evidence="3 14">Belongs to the glycosyltransferase group 1 family. Glycosyltransferase 4 subfamily.</text>
</comment>
<keyword evidence="9 14" id="KW-0256">Endoplasmic reticulum</keyword>
<dbReference type="SUPFAM" id="SSF53756">
    <property type="entry name" value="UDP-Glycosyltransferase/glycogen phosphorylase"/>
    <property type="match status" value="1"/>
</dbReference>
<evidence type="ECO:0000256" key="3">
    <source>
        <dbReference type="ARBA" id="ARBA00009481"/>
    </source>
</evidence>
<dbReference type="Proteomes" id="UP000596742">
    <property type="component" value="Unassembled WGS sequence"/>
</dbReference>
<evidence type="ECO:0000256" key="13">
    <source>
        <dbReference type="ARBA" id="ARBA00045128"/>
    </source>
</evidence>
<dbReference type="EMBL" id="UYJE01004051">
    <property type="protein sequence ID" value="VDI24610.1"/>
    <property type="molecule type" value="Genomic_DNA"/>
</dbReference>
<dbReference type="Pfam" id="PF15924">
    <property type="entry name" value="ALG11_N"/>
    <property type="match status" value="1"/>
</dbReference>
<dbReference type="FunFam" id="3.40.50.2000:FF:000256">
    <property type="entry name" value="GDP-Man:Man(3)GlcNAc(2)-PP-Dol alpha-1,2-mannosyltransferase"/>
    <property type="match status" value="1"/>
</dbReference>
<dbReference type="Pfam" id="PF00534">
    <property type="entry name" value="Glycos_transf_1"/>
    <property type="match status" value="1"/>
</dbReference>
<evidence type="ECO:0000256" key="9">
    <source>
        <dbReference type="ARBA" id="ARBA00022824"/>
    </source>
</evidence>
<evidence type="ECO:0000256" key="8">
    <source>
        <dbReference type="ARBA" id="ARBA00022692"/>
    </source>
</evidence>
<keyword evidence="7 14" id="KW-0808">Transferase</keyword>
<evidence type="ECO:0000256" key="6">
    <source>
        <dbReference type="ARBA" id="ARBA00022676"/>
    </source>
</evidence>
<dbReference type="GO" id="GO:0005789">
    <property type="term" value="C:endoplasmic reticulum membrane"/>
    <property type="evidence" value="ECO:0007669"/>
    <property type="project" value="UniProtKB-SubCell"/>
</dbReference>
<keyword evidence="11" id="KW-0472">Membrane</keyword>
<evidence type="ECO:0000256" key="12">
    <source>
        <dbReference type="ARBA" id="ARBA00045065"/>
    </source>
</evidence>
<keyword evidence="8" id="KW-0812">Transmembrane</keyword>
<evidence type="ECO:0000313" key="18">
    <source>
        <dbReference type="Proteomes" id="UP000596742"/>
    </source>
</evidence>
<dbReference type="InterPro" id="IPR031814">
    <property type="entry name" value="ALG11_N"/>
</dbReference>
<feature type="domain" description="Glycosyl transferase family 1" evidence="15">
    <location>
        <begin position="275"/>
        <end position="442"/>
    </location>
</feature>
<keyword evidence="6 14" id="KW-0328">Glycosyltransferase</keyword>
<feature type="domain" description="ALG11 mannosyltransferase N-terminal" evidence="16">
    <location>
        <begin position="40"/>
        <end position="246"/>
    </location>
</feature>
<reference evidence="17" key="1">
    <citation type="submission" date="2018-11" db="EMBL/GenBank/DDBJ databases">
        <authorList>
            <person name="Alioto T."/>
            <person name="Alioto T."/>
        </authorList>
    </citation>
    <scope>NUCLEOTIDE SEQUENCE</scope>
</reference>
<evidence type="ECO:0000259" key="16">
    <source>
        <dbReference type="Pfam" id="PF15924"/>
    </source>
</evidence>
<evidence type="ECO:0000256" key="1">
    <source>
        <dbReference type="ARBA" id="ARBA00004389"/>
    </source>
</evidence>
<evidence type="ECO:0000256" key="14">
    <source>
        <dbReference type="RuleBase" id="RU367051"/>
    </source>
</evidence>
<name>A0A8B6DSS1_MYTGA</name>
<dbReference type="GO" id="GO:0006487">
    <property type="term" value="P:protein N-linked glycosylation"/>
    <property type="evidence" value="ECO:0007669"/>
    <property type="project" value="TreeGrafter"/>
</dbReference>
<dbReference type="CDD" id="cd03806">
    <property type="entry name" value="GT4_ALG11-like"/>
    <property type="match status" value="1"/>
</dbReference>
<accession>A0A8B6DSS1</accession>
<comment type="pathway">
    <text evidence="2 14">Protein modification; protein glycosylation.</text>
</comment>
<keyword evidence="18" id="KW-1185">Reference proteome</keyword>
<comment type="catalytic activity">
    <reaction evidence="12 14">
        <text>an alpha-D-Man-(1-&gt;3)-[alpha-D-Man-(1-&gt;6)]-beta-D-Man-(1-&gt;4)-beta-D-GlcNAc-(1-&gt;4)-alpha-D-GlcNAc-diphospho-di-trans,poly-cis-dolichol + 2 GDP-alpha-D-mannose = an alpha-D-Man-(1-&gt;2)-alpha-D-Man-(1-&gt;2)-alpha-D-Man-(1-&gt;3)-[alpha-D-Man-(1-&gt;6)]-beta-D-Man-(1-&gt;4)-beta-D-GlcNAc-(1-&gt;4)-alpha-D-GlcNAc-diphospho-di-trans,poly-cis-dolichol + 2 GDP + 2 H(+)</text>
        <dbReference type="Rhea" id="RHEA:29523"/>
        <dbReference type="Rhea" id="RHEA-COMP:19515"/>
        <dbReference type="Rhea" id="RHEA-COMP:19516"/>
        <dbReference type="ChEBI" id="CHEBI:15378"/>
        <dbReference type="ChEBI" id="CHEBI:57527"/>
        <dbReference type="ChEBI" id="CHEBI:58189"/>
        <dbReference type="ChEBI" id="CHEBI:132511"/>
        <dbReference type="ChEBI" id="CHEBI:132515"/>
        <dbReference type="EC" id="2.4.1.131"/>
    </reaction>
    <physiologicalReaction direction="left-to-right" evidence="12 14">
        <dbReference type="Rhea" id="RHEA:29524"/>
    </physiologicalReaction>
</comment>
<comment type="caution">
    <text evidence="17">The sequence shown here is derived from an EMBL/GenBank/DDBJ whole genome shotgun (WGS) entry which is preliminary data.</text>
</comment>
<sequence length="469" mass="53840">MLVFFCIVISTLICIPLLMRYWIKHRSKNLLPHLKKKGEITVGFFHPYCNAGGGGERVLWTAIRALQNRYPRIQCIVYTGDTEATGSDILQRAKQRFNISIPSTVEFVFLTKRYLVEAEKYPYFTLLGQSLGSMVLGWEALMKYVPDIYIDSMGYAFTLPLFKYLGGCKTVSYVHYPTISTDMLQRVSDRTQSHNNASFISQSPTLSWAKTQYYKMFAYLYGIMGRRSDKVMVNSTWTFNHIQKLWKVADRTYIIYPPCDISEFTKIPLTNCHVQKTIVSIAQFRPEKDHGLQIRSFSKFLKSHSKDKQIYKLLLVGSCRNEGDSTRVKELRDLCTMLNIEDNVEFKLNVSFEELKDLMSTSVIGIHTMWNEHFGIGVVELMAAGTIILAHNSGGPKLDIVTDYNHQKTGYLAEDVDSYSAAMKTIFNLKDEESLVIRQNARLSVERFSEGEFERGFLMVCESLLQKDP</sequence>
<evidence type="ECO:0000256" key="10">
    <source>
        <dbReference type="ARBA" id="ARBA00022989"/>
    </source>
</evidence>
<evidence type="ECO:0000256" key="11">
    <source>
        <dbReference type="ARBA" id="ARBA00023136"/>
    </source>
</evidence>
<dbReference type="PANTHER" id="PTHR45919:SF1">
    <property type="entry name" value="GDP-MAN:MAN(3)GLCNAC(2)-PP-DOL ALPHA-1,2-MANNOSYLTRANSFERASE"/>
    <property type="match status" value="1"/>
</dbReference>
<dbReference type="PANTHER" id="PTHR45919">
    <property type="entry name" value="GDP-MAN:MAN(3)GLCNAC(2)-PP-DOL ALPHA-1,2-MANNOSYLTRANSFERASE"/>
    <property type="match status" value="1"/>
</dbReference>
<dbReference type="InterPro" id="IPR001296">
    <property type="entry name" value="Glyco_trans_1"/>
</dbReference>
<dbReference type="Gene3D" id="3.40.50.2000">
    <property type="entry name" value="Glycogen Phosphorylase B"/>
    <property type="match status" value="1"/>
</dbReference>
<dbReference type="InterPro" id="IPR038013">
    <property type="entry name" value="ALG11"/>
</dbReference>
<dbReference type="EC" id="2.4.1.131" evidence="4 14"/>
<gene>
    <name evidence="17" type="ORF">MGAL_10B063018</name>
</gene>
<proteinExistence type="inferred from homology"/>
<organism evidence="17 18">
    <name type="scientific">Mytilus galloprovincialis</name>
    <name type="common">Mediterranean mussel</name>
    <dbReference type="NCBI Taxonomy" id="29158"/>
    <lineage>
        <taxon>Eukaryota</taxon>
        <taxon>Metazoa</taxon>
        <taxon>Spiralia</taxon>
        <taxon>Lophotrochozoa</taxon>
        <taxon>Mollusca</taxon>
        <taxon>Bivalvia</taxon>
        <taxon>Autobranchia</taxon>
        <taxon>Pteriomorphia</taxon>
        <taxon>Mytilida</taxon>
        <taxon>Mytiloidea</taxon>
        <taxon>Mytilidae</taxon>
        <taxon>Mytilinae</taxon>
        <taxon>Mytilus</taxon>
    </lineage>
</organism>
<evidence type="ECO:0000313" key="17">
    <source>
        <dbReference type="EMBL" id="VDI24610.1"/>
    </source>
</evidence>
<evidence type="ECO:0000256" key="4">
    <source>
        <dbReference type="ARBA" id="ARBA00012645"/>
    </source>
</evidence>
<comment type="subcellular location">
    <subcellularLocation>
        <location evidence="1">Endoplasmic reticulum membrane</location>
        <topology evidence="1">Single-pass membrane protein</topology>
    </subcellularLocation>
</comment>
<dbReference type="UniPathway" id="UPA00378"/>
<dbReference type="AlphaFoldDB" id="A0A8B6DSS1"/>